<organism evidence="1 2">
    <name type="scientific">Cassia yellow blotch virus</name>
    <dbReference type="NCBI Taxonomy" id="300879"/>
    <lineage>
        <taxon>Viruses</taxon>
        <taxon>Riboviria</taxon>
        <taxon>Orthornavirae</taxon>
        <taxon>Kitrinoviricota</taxon>
        <taxon>Alsuviricetes</taxon>
        <taxon>Martellivirales</taxon>
        <taxon>Bromoviridae</taxon>
        <taxon>Bromovirus</taxon>
        <taxon>Bromovirus CYBV</taxon>
    </lineage>
</organism>
<dbReference type="GO" id="GO:0005198">
    <property type="term" value="F:structural molecule activity"/>
    <property type="evidence" value="ECO:0007669"/>
    <property type="project" value="InterPro"/>
</dbReference>
<gene>
    <name evidence="1" type="primary">CP</name>
</gene>
<proteinExistence type="predicted"/>
<protein>
    <submittedName>
        <fullName evidence="1">Coat protein</fullName>
    </submittedName>
</protein>
<keyword evidence="2" id="KW-1185">Reference proteome</keyword>
<dbReference type="SUPFAM" id="SSF88633">
    <property type="entry name" value="Positive stranded ssRNA viruses"/>
    <property type="match status" value="1"/>
</dbReference>
<dbReference type="EMBL" id="AB194808">
    <property type="protein sequence ID" value="BAD98319.1"/>
    <property type="molecule type" value="Genomic_RNA"/>
</dbReference>
<dbReference type="OrthoDB" id="17901at10239"/>
<dbReference type="GeneID" id="3416605"/>
<dbReference type="KEGG" id="vg:3416605"/>
<dbReference type="GO" id="GO:0019028">
    <property type="term" value="C:viral capsid"/>
    <property type="evidence" value="ECO:0007669"/>
    <property type="project" value="UniProtKB-KW"/>
</dbReference>
<sequence>MSQTGTGKSTRAQRRKIAREARKALKLSNPRPVVLEPVSSGIGRPLRARQGCVISAWSSSNSACDAKTTSQISITLPTELSSERGKLLKVNRVMLWMGLLPSVSGTVKSCVTPTQSTPAAAFQSALAVADSSKDVGVAFYAEAFKGLTLEQLTNDLSIYLYSAEALSAGDVVVHLEVEHDEPVLNRFFTGLL</sequence>
<evidence type="ECO:0000313" key="1">
    <source>
        <dbReference type="EMBL" id="BAD98319.1"/>
    </source>
</evidence>
<name>Q50L53_9BROM</name>
<dbReference type="Gene3D" id="2.60.120.220">
    <property type="entry name" value="Satellite virus coat domain"/>
    <property type="match status" value="1"/>
</dbReference>
<accession>Q50L53</accession>
<reference evidence="1 2" key="1">
    <citation type="journal article" date="2005" name="Arch. Virol.">
        <title>Synthesis of infectious in vitro transcripts from Cassia yellow blotch bromovirus cDNA clones and a reassortment analysis with other bromoviruses in protoplasts.</title>
        <authorList>
            <person name="Iwahashi F."/>
            <person name="Fujisaki K."/>
            <person name="Kaido M."/>
            <person name="Okuno T."/>
            <person name="Mise K."/>
        </authorList>
    </citation>
    <scope>NUCLEOTIDE SEQUENCE [LARGE SCALE GENOMIC DNA]</scope>
    <source>
        <strain evidence="1 2">KU1</strain>
    </source>
</reference>
<evidence type="ECO:0000313" key="2">
    <source>
        <dbReference type="Proteomes" id="UP000202626"/>
    </source>
</evidence>
<keyword evidence="1" id="KW-0167">Capsid protein</keyword>
<dbReference type="Proteomes" id="UP000202626">
    <property type="component" value="Genome"/>
</dbReference>
<dbReference type="RefSeq" id="YP_233104.1">
    <property type="nucleotide sequence ID" value="NC_007001.1"/>
</dbReference>
<dbReference type="Pfam" id="PF01318">
    <property type="entry name" value="Bromo_coat"/>
    <property type="match status" value="1"/>
</dbReference>
<keyword evidence="1" id="KW-0946">Virion</keyword>
<dbReference type="InterPro" id="IPR002009">
    <property type="entry name" value="Bromo_CP"/>
</dbReference>